<keyword evidence="2" id="KW-1185">Reference proteome</keyword>
<dbReference type="EMBL" id="BAAALF010000055">
    <property type="protein sequence ID" value="GAA1240886.1"/>
    <property type="molecule type" value="Genomic_DNA"/>
</dbReference>
<dbReference type="SUPFAM" id="SSF56655">
    <property type="entry name" value="Carbohydrate phosphatase"/>
    <property type="match status" value="1"/>
</dbReference>
<dbReference type="InterPro" id="IPR000760">
    <property type="entry name" value="Inositol_monophosphatase-like"/>
</dbReference>
<reference evidence="1 2" key="1">
    <citation type="journal article" date="2019" name="Int. J. Syst. Evol. Microbiol.">
        <title>The Global Catalogue of Microorganisms (GCM) 10K type strain sequencing project: providing services to taxonomists for standard genome sequencing and annotation.</title>
        <authorList>
            <consortium name="The Broad Institute Genomics Platform"/>
            <consortium name="The Broad Institute Genome Sequencing Center for Infectious Disease"/>
            <person name="Wu L."/>
            <person name="Ma J."/>
        </authorList>
    </citation>
    <scope>NUCLEOTIDE SEQUENCE [LARGE SCALE GENOMIC DNA]</scope>
    <source>
        <strain evidence="1 2">JCM 13004</strain>
    </source>
</reference>
<name>A0ABN1WD01_9ACTN</name>
<sequence>MSEDEELLAAVEAVTREVGAWLARRQADEPVAATDRAGAFAAFAAVDGPASAQLRERLGALRPQAGWVDDELAQELPATGEWWVCDATDGAVQYLLGLPQWAVTATLLREGEAVVAVVHAPLLGCTYTAVRGAGAQRNGARIAPSRRELAAAVLATSQPPTVGADPVARRRAGESLTAVLGGPALAVRNLGPTALQVAQVGSGHLDAFWEYGPDAVNLLPGALVATEAGAAVSDATGAPWTPAATSFLAAPPARQGELLELLAAVR</sequence>
<protein>
    <submittedName>
        <fullName evidence="1">Inositol monophosphatase</fullName>
    </submittedName>
</protein>
<evidence type="ECO:0000313" key="1">
    <source>
        <dbReference type="EMBL" id="GAA1240886.1"/>
    </source>
</evidence>
<organism evidence="1 2">
    <name type="scientific">Kitasatospora nipponensis</name>
    <dbReference type="NCBI Taxonomy" id="258049"/>
    <lineage>
        <taxon>Bacteria</taxon>
        <taxon>Bacillati</taxon>
        <taxon>Actinomycetota</taxon>
        <taxon>Actinomycetes</taxon>
        <taxon>Kitasatosporales</taxon>
        <taxon>Streptomycetaceae</taxon>
        <taxon>Kitasatospora</taxon>
    </lineage>
</organism>
<accession>A0ABN1WD01</accession>
<dbReference type="Pfam" id="PF00459">
    <property type="entry name" value="Inositol_P"/>
    <property type="match status" value="1"/>
</dbReference>
<dbReference type="Gene3D" id="3.40.190.80">
    <property type="match status" value="1"/>
</dbReference>
<dbReference type="PRINTS" id="PR00377">
    <property type="entry name" value="IMPHPHTASES"/>
</dbReference>
<evidence type="ECO:0000313" key="2">
    <source>
        <dbReference type="Proteomes" id="UP001500037"/>
    </source>
</evidence>
<gene>
    <name evidence="1" type="ORF">GCM10009665_34660</name>
</gene>
<proteinExistence type="predicted"/>
<dbReference type="Gene3D" id="3.30.540.10">
    <property type="entry name" value="Fructose-1,6-Bisphosphatase, subunit A, domain 1"/>
    <property type="match status" value="1"/>
</dbReference>
<dbReference type="PANTHER" id="PTHR20854">
    <property type="entry name" value="INOSITOL MONOPHOSPHATASE"/>
    <property type="match status" value="1"/>
</dbReference>
<dbReference type="Proteomes" id="UP001500037">
    <property type="component" value="Unassembled WGS sequence"/>
</dbReference>
<comment type="caution">
    <text evidence="1">The sequence shown here is derived from an EMBL/GenBank/DDBJ whole genome shotgun (WGS) entry which is preliminary data.</text>
</comment>
<dbReference type="PANTHER" id="PTHR20854:SF4">
    <property type="entry name" value="INOSITOL-1-MONOPHOSPHATASE-RELATED"/>
    <property type="match status" value="1"/>
</dbReference>